<keyword evidence="5" id="KW-0107">Calcium channel</keyword>
<evidence type="ECO:0000313" key="19">
    <source>
        <dbReference type="Proteomes" id="UP001642484"/>
    </source>
</evidence>
<dbReference type="Gene3D" id="1.10.287.70">
    <property type="match status" value="1"/>
</dbReference>
<evidence type="ECO:0000256" key="5">
    <source>
        <dbReference type="ARBA" id="ARBA00022673"/>
    </source>
</evidence>
<dbReference type="InterPro" id="IPR005821">
    <property type="entry name" value="Ion_trans_dom"/>
</dbReference>
<feature type="compositionally biased region" description="Basic and acidic residues" evidence="15">
    <location>
        <begin position="482"/>
        <end position="588"/>
    </location>
</feature>
<dbReference type="InterPro" id="IPR027359">
    <property type="entry name" value="Volt_channel_dom_sf"/>
</dbReference>
<keyword evidence="11 16" id="KW-0472">Membrane</keyword>
<dbReference type="SUPFAM" id="SSF47473">
    <property type="entry name" value="EF-hand"/>
    <property type="match status" value="1"/>
</dbReference>
<evidence type="ECO:0000256" key="10">
    <source>
        <dbReference type="ARBA" id="ARBA00023065"/>
    </source>
</evidence>
<keyword evidence="10" id="KW-0406">Ion transport</keyword>
<evidence type="ECO:0000259" key="17">
    <source>
        <dbReference type="PROSITE" id="PS50222"/>
    </source>
</evidence>
<dbReference type="Pfam" id="PF00520">
    <property type="entry name" value="Ion_trans"/>
    <property type="match status" value="1"/>
</dbReference>
<evidence type="ECO:0000256" key="4">
    <source>
        <dbReference type="ARBA" id="ARBA00022568"/>
    </source>
</evidence>
<keyword evidence="9 16" id="KW-1133">Transmembrane helix</keyword>
<dbReference type="Proteomes" id="UP001642484">
    <property type="component" value="Unassembled WGS sequence"/>
</dbReference>
<feature type="transmembrane region" description="Helical" evidence="16">
    <location>
        <begin position="261"/>
        <end position="286"/>
    </location>
</feature>
<keyword evidence="14" id="KW-0175">Coiled coil</keyword>
<feature type="domain" description="EF-hand" evidence="17">
    <location>
        <begin position="353"/>
        <end position="388"/>
    </location>
</feature>
<evidence type="ECO:0000256" key="13">
    <source>
        <dbReference type="ARBA" id="ARBA00023303"/>
    </source>
</evidence>
<feature type="region of interest" description="Disordered" evidence="15">
    <location>
        <begin position="1"/>
        <end position="39"/>
    </location>
</feature>
<dbReference type="Gene3D" id="1.10.238.10">
    <property type="entry name" value="EF-hand"/>
    <property type="match status" value="1"/>
</dbReference>
<keyword evidence="2" id="KW-0813">Transport</keyword>
<feature type="non-terminal residue" evidence="18">
    <location>
        <position position="1"/>
    </location>
</feature>
<dbReference type="InterPro" id="IPR002048">
    <property type="entry name" value="EF_hand_dom"/>
</dbReference>
<reference evidence="18 19" key="1">
    <citation type="submission" date="2024-02" db="EMBL/GenBank/DDBJ databases">
        <authorList>
            <person name="Chen Y."/>
            <person name="Shah S."/>
            <person name="Dougan E. K."/>
            <person name="Thang M."/>
            <person name="Chan C."/>
        </authorList>
    </citation>
    <scope>NUCLEOTIDE SEQUENCE [LARGE SCALE GENOMIC DNA]</scope>
</reference>
<keyword evidence="7" id="KW-0106">Calcium</keyword>
<accession>A0ABP0JB09</accession>
<evidence type="ECO:0000256" key="12">
    <source>
        <dbReference type="ARBA" id="ARBA00023180"/>
    </source>
</evidence>
<evidence type="ECO:0000256" key="8">
    <source>
        <dbReference type="ARBA" id="ARBA00022882"/>
    </source>
</evidence>
<dbReference type="InterPro" id="IPR050599">
    <property type="entry name" value="VDCC_alpha-1_subunit"/>
</dbReference>
<keyword evidence="4" id="KW-0109">Calcium transport</keyword>
<evidence type="ECO:0000256" key="6">
    <source>
        <dbReference type="ARBA" id="ARBA00022692"/>
    </source>
</evidence>
<dbReference type="SMART" id="SM00054">
    <property type="entry name" value="EFh"/>
    <property type="match status" value="2"/>
</dbReference>
<feature type="compositionally biased region" description="Acidic residues" evidence="15">
    <location>
        <begin position="602"/>
        <end position="613"/>
    </location>
</feature>
<evidence type="ECO:0000256" key="11">
    <source>
        <dbReference type="ARBA" id="ARBA00023136"/>
    </source>
</evidence>
<keyword evidence="8" id="KW-0851">Voltage-gated channel</keyword>
<feature type="domain" description="EF-hand" evidence="17">
    <location>
        <begin position="310"/>
        <end position="345"/>
    </location>
</feature>
<evidence type="ECO:0000256" key="3">
    <source>
        <dbReference type="ARBA" id="ARBA00022553"/>
    </source>
</evidence>
<dbReference type="EMBL" id="CAXAMN010004914">
    <property type="protein sequence ID" value="CAK9011562.1"/>
    <property type="molecule type" value="Genomic_DNA"/>
</dbReference>
<dbReference type="PROSITE" id="PS50222">
    <property type="entry name" value="EF_HAND_2"/>
    <property type="match status" value="2"/>
</dbReference>
<organism evidence="18 19">
    <name type="scientific">Durusdinium trenchii</name>
    <dbReference type="NCBI Taxonomy" id="1381693"/>
    <lineage>
        <taxon>Eukaryota</taxon>
        <taxon>Sar</taxon>
        <taxon>Alveolata</taxon>
        <taxon>Dinophyceae</taxon>
        <taxon>Suessiales</taxon>
        <taxon>Symbiodiniaceae</taxon>
        <taxon>Durusdinium</taxon>
    </lineage>
</organism>
<dbReference type="CDD" id="cd00051">
    <property type="entry name" value="EFh"/>
    <property type="match status" value="1"/>
</dbReference>
<evidence type="ECO:0000256" key="14">
    <source>
        <dbReference type="SAM" id="Coils"/>
    </source>
</evidence>
<feature type="coiled-coil region" evidence="14">
    <location>
        <begin position="298"/>
        <end position="325"/>
    </location>
</feature>
<dbReference type="InterPro" id="IPR018247">
    <property type="entry name" value="EF_Hand_1_Ca_BS"/>
</dbReference>
<dbReference type="SUPFAM" id="SSF81324">
    <property type="entry name" value="Voltage-gated potassium channels"/>
    <property type="match status" value="1"/>
</dbReference>
<evidence type="ECO:0000256" key="9">
    <source>
        <dbReference type="ARBA" id="ARBA00022989"/>
    </source>
</evidence>
<keyword evidence="6 16" id="KW-0812">Transmembrane</keyword>
<gene>
    <name evidence="18" type="ORF">CCMP2556_LOCUS10508</name>
</gene>
<feature type="compositionally biased region" description="Basic and acidic residues" evidence="15">
    <location>
        <begin position="9"/>
        <end position="39"/>
    </location>
</feature>
<feature type="transmembrane region" description="Helical" evidence="16">
    <location>
        <begin position="116"/>
        <end position="133"/>
    </location>
</feature>
<proteinExistence type="predicted"/>
<dbReference type="Gene3D" id="1.20.120.350">
    <property type="entry name" value="Voltage-gated potassium channels. Chain C"/>
    <property type="match status" value="1"/>
</dbReference>
<dbReference type="PANTHER" id="PTHR45628">
    <property type="entry name" value="VOLTAGE-DEPENDENT CALCIUM CHANNEL TYPE A SUBUNIT ALPHA-1"/>
    <property type="match status" value="1"/>
</dbReference>
<comment type="subcellular location">
    <subcellularLocation>
        <location evidence="1">Membrane</location>
        <topology evidence="1">Multi-pass membrane protein</topology>
    </subcellularLocation>
</comment>
<dbReference type="InterPro" id="IPR011992">
    <property type="entry name" value="EF-hand-dom_pair"/>
</dbReference>
<evidence type="ECO:0000256" key="1">
    <source>
        <dbReference type="ARBA" id="ARBA00004141"/>
    </source>
</evidence>
<feature type="transmembrane region" description="Helical" evidence="16">
    <location>
        <begin position="187"/>
        <end position="211"/>
    </location>
</feature>
<evidence type="ECO:0000256" key="7">
    <source>
        <dbReference type="ARBA" id="ARBA00022837"/>
    </source>
</evidence>
<comment type="caution">
    <text evidence="18">The sequence shown here is derived from an EMBL/GenBank/DDBJ whole genome shotgun (WGS) entry which is preliminary data.</text>
</comment>
<dbReference type="PROSITE" id="PS00018">
    <property type="entry name" value="EF_HAND_1"/>
    <property type="match status" value="1"/>
</dbReference>
<feature type="region of interest" description="Disordered" evidence="15">
    <location>
        <begin position="473"/>
        <end position="613"/>
    </location>
</feature>
<dbReference type="PANTHER" id="PTHR45628:SF7">
    <property type="entry name" value="VOLTAGE-DEPENDENT CALCIUM CHANNEL TYPE A SUBUNIT ALPHA-1"/>
    <property type="match status" value="1"/>
</dbReference>
<keyword evidence="12" id="KW-0325">Glycoprotein</keyword>
<keyword evidence="13" id="KW-0407">Ion channel</keyword>
<evidence type="ECO:0000256" key="15">
    <source>
        <dbReference type="SAM" id="MobiDB-lite"/>
    </source>
</evidence>
<sequence length="613" mass="70122">RNPSSVAPEHVEVALQDSEKPREKSLAETTNEHTQKSEEEEKKGALTVFVCSQEFEIACGCAIFYSVVVICLQTDAVDAPFFIQFSESSVTAFFLFEWCLRVIAFGWKWFKEFGPWLDTFIVWCPGVIVVWVMQPMQVDPSMSDPFKFFRIARMLRFVQLVKTFKHVSYFEDLWKLVRGLVSSGGTLFAAMSLIVFNLYVFAIFCCELIGFQQFSSEASDDAKDAQERFKGISSSMLTLTRFMHGDDSQAIMDALVEELPYIWIFLWLFTALSSFVLLNLVTAVIVQQAMDMSKGDEQEMALVRKREQEREMKELEEMFRDIDEDGSGIVSLAEFEEAFKDSAICDKFLMLGLKKEQAMELFALLDTGGEGELDLDEFMQGMSQLKGVAKNKDLVMLVKGIERLGKGITRMGHSMGVSGLQDDAQDSPEKLKDRVVNLRNKLRERLQKTEDGLQRFSARMDKMAAQAEVAIKRIKSGGAPPSRKDDFARSKTKSRDHLAIEKKAKSEDRKERAKDKEGKEGRDREAKEGKEREAAAKEGRERESKEGREREGKEGREKETKEGREPDTKEGREQKESKERKEPREKREKKEHKERRKKKPDDVEDAEEVAESG</sequence>
<evidence type="ECO:0000256" key="16">
    <source>
        <dbReference type="SAM" id="Phobius"/>
    </source>
</evidence>
<name>A0ABP0JB09_9DINO</name>
<keyword evidence="3" id="KW-0597">Phosphoprotein</keyword>
<feature type="compositionally biased region" description="Basic residues" evidence="15">
    <location>
        <begin position="589"/>
        <end position="598"/>
    </location>
</feature>
<protein>
    <recommendedName>
        <fullName evidence="17">EF-hand domain-containing protein</fullName>
    </recommendedName>
</protein>
<evidence type="ECO:0000256" key="2">
    <source>
        <dbReference type="ARBA" id="ARBA00022448"/>
    </source>
</evidence>
<evidence type="ECO:0000313" key="18">
    <source>
        <dbReference type="EMBL" id="CAK9011562.1"/>
    </source>
</evidence>
<keyword evidence="19" id="KW-1185">Reference proteome</keyword>